<dbReference type="OrthoDB" id="213145at2157"/>
<reference evidence="1 2" key="1">
    <citation type="journal article" date="2014" name="PLoS Genet.">
        <title>Phylogenetically driven sequencing of extremely halophilic archaea reveals strategies for static and dynamic osmo-response.</title>
        <authorList>
            <person name="Becker E.A."/>
            <person name="Seitzer P.M."/>
            <person name="Tritt A."/>
            <person name="Larsen D."/>
            <person name="Krusor M."/>
            <person name="Yao A.I."/>
            <person name="Wu D."/>
            <person name="Madern D."/>
            <person name="Eisen J.A."/>
            <person name="Darling A.E."/>
            <person name="Facciotti M.T."/>
        </authorList>
    </citation>
    <scope>NUCLEOTIDE SEQUENCE [LARGE SCALE GENOMIC DNA]</scope>
    <source>
        <strain evidence="1 2">2-9-1</strain>
    </source>
</reference>
<sequence>MVRIYTTARLGLAGRVSDDVERLLGRPPRDVAAFVADYAEGFRPAGAADRDRVTASERSGR</sequence>
<evidence type="ECO:0000313" key="1">
    <source>
        <dbReference type="EMBL" id="ELZ28930.1"/>
    </source>
</evidence>
<dbReference type="AlphaFoldDB" id="M0D0E5"/>
<proteinExistence type="predicted"/>
<gene>
    <name evidence="1" type="ORF">C475_04811</name>
</gene>
<name>M0D0E5_9EURY</name>
<evidence type="ECO:0000313" key="2">
    <source>
        <dbReference type="Proteomes" id="UP000011626"/>
    </source>
</evidence>
<dbReference type="eggNOG" id="arCOG03015">
    <property type="taxonomic scope" value="Archaea"/>
</dbReference>
<dbReference type="Proteomes" id="UP000011626">
    <property type="component" value="Unassembled WGS sequence"/>
</dbReference>
<dbReference type="EMBL" id="AOIU01000009">
    <property type="protein sequence ID" value="ELZ28930.1"/>
    <property type="molecule type" value="Genomic_DNA"/>
</dbReference>
<comment type="caution">
    <text evidence="1">The sequence shown here is derived from an EMBL/GenBank/DDBJ whole genome shotgun (WGS) entry which is preliminary data.</text>
</comment>
<protein>
    <submittedName>
        <fullName evidence="1">Uncharacterized protein</fullName>
    </submittedName>
</protein>
<organism evidence="1 2">
    <name type="scientific">Halosimplex carlsbadense 2-9-1</name>
    <dbReference type="NCBI Taxonomy" id="797114"/>
    <lineage>
        <taxon>Archaea</taxon>
        <taxon>Methanobacteriati</taxon>
        <taxon>Methanobacteriota</taxon>
        <taxon>Stenosarchaea group</taxon>
        <taxon>Halobacteria</taxon>
        <taxon>Halobacteriales</taxon>
        <taxon>Haloarculaceae</taxon>
        <taxon>Halosimplex</taxon>
    </lineage>
</organism>
<dbReference type="RefSeq" id="WP_006882635.1">
    <property type="nucleotide sequence ID" value="NZ_AOIU01000009.1"/>
</dbReference>
<accession>M0D0E5</accession>
<keyword evidence="2" id="KW-1185">Reference proteome</keyword>